<keyword evidence="2" id="KW-0472">Membrane</keyword>
<keyword evidence="3" id="KW-0732">Signal</keyword>
<feature type="compositionally biased region" description="Polar residues" evidence="1">
    <location>
        <begin position="167"/>
        <end position="181"/>
    </location>
</feature>
<accession>A0A5M9KZ48</accession>
<protein>
    <submittedName>
        <fullName evidence="4">Uncharacterized protein</fullName>
    </submittedName>
</protein>
<comment type="caution">
    <text evidence="4">The sequence shown here is derived from an EMBL/GenBank/DDBJ whole genome shotgun (WGS) entry which is preliminary data.</text>
</comment>
<dbReference type="AlphaFoldDB" id="A0A5M9KZ48"/>
<reference evidence="4" key="1">
    <citation type="journal article" date="2018" name="BMC Genomics">
        <title>Comparative genomics of the wheat fungal pathogen Pyrenophora tritici-repentis reveals chromosomal variations and genome plasticity.</title>
        <authorList>
            <person name="Moolhuijzen P."/>
            <person name="See P.T."/>
            <person name="Hane J.K."/>
            <person name="Shi G."/>
            <person name="Liu Z."/>
            <person name="Oliver R.P."/>
            <person name="Moffat C.S."/>
        </authorList>
    </citation>
    <scope>NUCLEOTIDE SEQUENCE [LARGE SCALE GENOMIC DNA]</scope>
    <source>
        <strain evidence="4">M4</strain>
    </source>
</reference>
<evidence type="ECO:0000313" key="4">
    <source>
        <dbReference type="EMBL" id="KAF7568247.1"/>
    </source>
</evidence>
<dbReference type="CDD" id="cd12087">
    <property type="entry name" value="TM_EGFR-like"/>
    <property type="match status" value="1"/>
</dbReference>
<feature type="transmembrane region" description="Helical" evidence="2">
    <location>
        <begin position="197"/>
        <end position="218"/>
    </location>
</feature>
<evidence type="ECO:0000256" key="1">
    <source>
        <dbReference type="SAM" id="MobiDB-lite"/>
    </source>
</evidence>
<dbReference type="EMBL" id="NQIK02000007">
    <property type="protein sequence ID" value="KAF7568247.1"/>
    <property type="molecule type" value="Genomic_DNA"/>
</dbReference>
<evidence type="ECO:0000313" key="5">
    <source>
        <dbReference type="Proteomes" id="UP000245464"/>
    </source>
</evidence>
<feature type="chain" id="PRO_5043736333" evidence="3">
    <location>
        <begin position="20"/>
        <end position="272"/>
    </location>
</feature>
<evidence type="ECO:0000256" key="3">
    <source>
        <dbReference type="SAM" id="SignalP"/>
    </source>
</evidence>
<evidence type="ECO:0000256" key="2">
    <source>
        <dbReference type="SAM" id="Phobius"/>
    </source>
</evidence>
<dbReference type="KEGG" id="ptrr:6347886"/>
<dbReference type="Proteomes" id="UP000245464">
    <property type="component" value="Chromosome 7"/>
</dbReference>
<proteinExistence type="predicted"/>
<feature type="signal peptide" evidence="3">
    <location>
        <begin position="1"/>
        <end position="19"/>
    </location>
</feature>
<keyword evidence="2" id="KW-0812">Transmembrane</keyword>
<sequence>MRVSLLLSCYTYIIPLVSAAFTVPNAQTVWNLGDHVTVRWSSSWPDWGDGPVSADILDFWVTSFDNHSYIQQYNSMRKPLDGGSYGWTVYAPERYIKSHNLFVFKFKEHRDDHAYDPTSWEYPSTPFSIYSAAGSSSSTSSTSFATLTWSSSLRSMTGTSTSDGTDIASTPTVPIVPQPSSTDCVPEFHRIKIASKIAGAVGGSLAGGVAIMLVVYFIRRRYRKTPKHVPISASEDAMKDDSGTNTTPLMAATRPTREIHMGNDLPEWVPPR</sequence>
<organism evidence="4 5">
    <name type="scientific">Pyrenophora tritici-repentis</name>
    <dbReference type="NCBI Taxonomy" id="45151"/>
    <lineage>
        <taxon>Eukaryota</taxon>
        <taxon>Fungi</taxon>
        <taxon>Dikarya</taxon>
        <taxon>Ascomycota</taxon>
        <taxon>Pezizomycotina</taxon>
        <taxon>Dothideomycetes</taxon>
        <taxon>Pleosporomycetidae</taxon>
        <taxon>Pleosporales</taxon>
        <taxon>Pleosporineae</taxon>
        <taxon>Pleosporaceae</taxon>
        <taxon>Pyrenophora</taxon>
    </lineage>
</organism>
<name>A0A5M9KZ48_9PLEO</name>
<gene>
    <name evidence="4" type="ORF">PtrM4_128600</name>
</gene>
<keyword evidence="2" id="KW-1133">Transmembrane helix</keyword>
<dbReference type="RefSeq" id="XP_001939928.2">
    <property type="nucleotide sequence ID" value="XM_001939893.2"/>
</dbReference>
<dbReference type="GeneID" id="6347886"/>
<feature type="region of interest" description="Disordered" evidence="1">
    <location>
        <begin position="160"/>
        <end position="181"/>
    </location>
</feature>